<dbReference type="InterPro" id="IPR022794">
    <property type="entry name" value="Bul1_C"/>
</dbReference>
<evidence type="ECO:0000259" key="2">
    <source>
        <dbReference type="Pfam" id="PF04426"/>
    </source>
</evidence>
<dbReference type="InterPro" id="IPR039634">
    <property type="entry name" value="Bul1-like"/>
</dbReference>
<comment type="caution">
    <text evidence="3">The sequence shown here is derived from an EMBL/GenBank/DDBJ whole genome shotgun (WGS) entry which is preliminary data.</text>
</comment>
<name>A0ABQ9P1I4_9PEZI</name>
<accession>A0ABQ9P1I4</accession>
<organism evidence="3 4">
    <name type="scientific">Coniosporium apollinis</name>
    <dbReference type="NCBI Taxonomy" id="61459"/>
    <lineage>
        <taxon>Eukaryota</taxon>
        <taxon>Fungi</taxon>
        <taxon>Dikarya</taxon>
        <taxon>Ascomycota</taxon>
        <taxon>Pezizomycotina</taxon>
        <taxon>Dothideomycetes</taxon>
        <taxon>Dothideomycetes incertae sedis</taxon>
        <taxon>Coniosporium</taxon>
    </lineage>
</organism>
<dbReference type="Pfam" id="PF04426">
    <property type="entry name" value="Bul1_C"/>
    <property type="match status" value="1"/>
</dbReference>
<protein>
    <recommendedName>
        <fullName evidence="2">Bul1 C-terminal domain-containing protein</fullName>
    </recommendedName>
</protein>
<gene>
    <name evidence="3" type="ORF">H2201_001523</name>
</gene>
<dbReference type="Gene3D" id="2.60.40.640">
    <property type="match status" value="1"/>
</dbReference>
<evidence type="ECO:0000313" key="3">
    <source>
        <dbReference type="EMBL" id="KAJ9668475.1"/>
    </source>
</evidence>
<dbReference type="EMBL" id="JAPDRL010000007">
    <property type="protein sequence ID" value="KAJ9668475.1"/>
    <property type="molecule type" value="Genomic_DNA"/>
</dbReference>
<feature type="region of interest" description="Disordered" evidence="1">
    <location>
        <begin position="340"/>
        <end position="361"/>
    </location>
</feature>
<dbReference type="InterPro" id="IPR014752">
    <property type="entry name" value="Arrestin-like_C"/>
</dbReference>
<feature type="domain" description="Bul1 C-terminal" evidence="2">
    <location>
        <begin position="375"/>
        <end position="430"/>
    </location>
</feature>
<keyword evidence="4" id="KW-1185">Reference proteome</keyword>
<sequence length="502" mass="55085">MGYKVRNLALSQQPTIDIFLKGTQGVHSAYVTSFSTMDKLEGTVSITAKHGTRFDELEIAFIGVSKTWVDRMTSGTTMNGRTEASHRFLKLIQPIEDSSLPQPRIAEAGRTYSFPFTFVVPQQLVDSACDRVSNDQIKSAHLQVPPSLGDPDLSGFGGVLLDDLSPSMAKISYAIQVRMIRYRETDGKATTVADKSRKIRVKPAFEEQPPLSVDEKDEEYRLRQEKTIRKGLFKGKLGRLVIETAQPKSFSLPASNNNSPTTPVTTMAKVLLRFDPAESSAQPPKLGSLSSKLKISTWFSTKPRNDFPSKKVFMYDARQGLYSETLSLSSRCVESAKWERHTSGSTLTRRDSAVSDVSSDGLPEASSHYAGGTFYTAQILVPLTLPMNKNFVPTFHSCLISRVYALKLELSVQAPGMTGPSMSLKVPVQISAEGSARQEEHRRSLEEAARAAVDAQAVFRARSVAPPSDEYLGSSTGMTVLPPQYEFVAPASPAARQTVSAW</sequence>
<evidence type="ECO:0000256" key="1">
    <source>
        <dbReference type="SAM" id="MobiDB-lite"/>
    </source>
</evidence>
<dbReference type="PANTHER" id="PTHR31904:SF1">
    <property type="entry name" value="BYPASS OF STOP CODON PROTEIN 5-RELATED"/>
    <property type="match status" value="1"/>
</dbReference>
<dbReference type="Proteomes" id="UP001172684">
    <property type="component" value="Unassembled WGS sequence"/>
</dbReference>
<feature type="compositionally biased region" description="Basic and acidic residues" evidence="1">
    <location>
        <begin position="340"/>
        <end position="353"/>
    </location>
</feature>
<evidence type="ECO:0000313" key="4">
    <source>
        <dbReference type="Proteomes" id="UP001172684"/>
    </source>
</evidence>
<proteinExistence type="predicted"/>
<dbReference type="PANTHER" id="PTHR31904">
    <property type="entry name" value="BYPASS OF STOP CODON PROTEIN 5-RELATED"/>
    <property type="match status" value="1"/>
</dbReference>
<reference evidence="3" key="1">
    <citation type="submission" date="2022-10" db="EMBL/GenBank/DDBJ databases">
        <title>Culturing micro-colonial fungi from biological soil crusts in the Mojave desert and describing Neophaeococcomyces mojavensis, and introducing the new genera and species Taxawa tesnikishii.</title>
        <authorList>
            <person name="Kurbessoian T."/>
            <person name="Stajich J.E."/>
        </authorList>
    </citation>
    <scope>NUCLEOTIDE SEQUENCE</scope>
    <source>
        <strain evidence="3">TK_1</strain>
    </source>
</reference>